<proteinExistence type="predicted"/>
<name>A0A1F5IS45_9BACT</name>
<dbReference type="InterPro" id="IPR023346">
    <property type="entry name" value="Lysozyme-like_dom_sf"/>
</dbReference>
<dbReference type="Gene3D" id="1.10.530.10">
    <property type="match status" value="1"/>
</dbReference>
<organism evidence="2 3">
    <name type="scientific">Candidatus Daviesbacteria bacterium RIFCSPHIGHO2_01_FULL_41_23</name>
    <dbReference type="NCBI Taxonomy" id="1797764"/>
    <lineage>
        <taxon>Bacteria</taxon>
        <taxon>Candidatus Daviesiibacteriota</taxon>
    </lineage>
</organism>
<keyword evidence="1" id="KW-0472">Membrane</keyword>
<evidence type="ECO:0000256" key="1">
    <source>
        <dbReference type="SAM" id="Phobius"/>
    </source>
</evidence>
<comment type="caution">
    <text evidence="2">The sequence shown here is derived from an EMBL/GenBank/DDBJ whole genome shotgun (WGS) entry which is preliminary data.</text>
</comment>
<dbReference type="EMBL" id="MFCR01000004">
    <property type="protein sequence ID" value="OGE19169.1"/>
    <property type="molecule type" value="Genomic_DNA"/>
</dbReference>
<reference evidence="2 3" key="1">
    <citation type="journal article" date="2016" name="Nat. Commun.">
        <title>Thousands of microbial genomes shed light on interconnected biogeochemical processes in an aquifer system.</title>
        <authorList>
            <person name="Anantharaman K."/>
            <person name="Brown C.T."/>
            <person name="Hug L.A."/>
            <person name="Sharon I."/>
            <person name="Castelle C.J."/>
            <person name="Probst A.J."/>
            <person name="Thomas B.C."/>
            <person name="Singh A."/>
            <person name="Wilkins M.J."/>
            <person name="Karaoz U."/>
            <person name="Brodie E.L."/>
            <person name="Williams K.H."/>
            <person name="Hubbard S.S."/>
            <person name="Banfield J.F."/>
        </authorList>
    </citation>
    <scope>NUCLEOTIDE SEQUENCE [LARGE SCALE GENOMIC DNA]</scope>
</reference>
<dbReference type="Proteomes" id="UP000176336">
    <property type="component" value="Unassembled WGS sequence"/>
</dbReference>
<accession>A0A1F5IS45</accession>
<gene>
    <name evidence="2" type="ORF">A2871_02850</name>
</gene>
<protein>
    <recommendedName>
        <fullName evidence="4">Mannosyl-glycoprotein endo-beta-N-acetylglucosamidase-like domain-containing protein</fullName>
    </recommendedName>
</protein>
<dbReference type="SUPFAM" id="SSF53955">
    <property type="entry name" value="Lysozyme-like"/>
    <property type="match status" value="1"/>
</dbReference>
<feature type="transmembrane region" description="Helical" evidence="1">
    <location>
        <begin position="12"/>
        <end position="34"/>
    </location>
</feature>
<evidence type="ECO:0008006" key="4">
    <source>
        <dbReference type="Google" id="ProtNLM"/>
    </source>
</evidence>
<keyword evidence="1" id="KW-1133">Transmembrane helix</keyword>
<keyword evidence="1" id="KW-0812">Transmembrane</keyword>
<dbReference type="AlphaFoldDB" id="A0A1F5IS45"/>
<evidence type="ECO:0000313" key="2">
    <source>
        <dbReference type="EMBL" id="OGE19169.1"/>
    </source>
</evidence>
<sequence>MDTVNKQASIWFVAAWFGTAVTTLIFSLTLTFYLTNVKVVKPEVQNFKLYAALPKSETSVTDEIISSDGRAKIIEDFFEGHKSPLSTYGDIFIQVADKYKLDYRLLPAISMQESNGGKKVISDSYNPFGYGIYGALVTRFGSWEDAIERVGRALREDYLNQGLKTPVQIMAKYTPLSLAKEGAWAKGVSSFMEELR</sequence>
<evidence type="ECO:0000313" key="3">
    <source>
        <dbReference type="Proteomes" id="UP000176336"/>
    </source>
</evidence>